<dbReference type="Pfam" id="PF00403">
    <property type="entry name" value="HMA"/>
    <property type="match status" value="1"/>
</dbReference>
<dbReference type="InterPro" id="IPR017969">
    <property type="entry name" value="Heavy-metal-associated_CS"/>
</dbReference>
<evidence type="ECO:0000256" key="1">
    <source>
        <dbReference type="ARBA" id="ARBA00022723"/>
    </source>
</evidence>
<dbReference type="EMBL" id="AP022620">
    <property type="protein sequence ID" value="BBZ75238.1"/>
    <property type="molecule type" value="Genomic_DNA"/>
</dbReference>
<reference evidence="3 4" key="1">
    <citation type="journal article" date="2019" name="Emerg. Microbes Infect.">
        <title>Comprehensive subspecies identification of 175 nontuberculous mycobacteria species based on 7547 genomic profiles.</title>
        <authorList>
            <person name="Matsumoto Y."/>
            <person name="Kinjo T."/>
            <person name="Motooka D."/>
            <person name="Nabeya D."/>
            <person name="Jung N."/>
            <person name="Uechi K."/>
            <person name="Horii T."/>
            <person name="Iida T."/>
            <person name="Fujita J."/>
            <person name="Nakamura S."/>
        </authorList>
    </citation>
    <scope>NUCLEOTIDE SEQUENCE [LARGE SCALE GENOMIC DNA]</scope>
    <source>
        <strain evidence="3 4">JCM 30275</strain>
    </source>
</reference>
<keyword evidence="4" id="KW-1185">Reference proteome</keyword>
<dbReference type="InterPro" id="IPR036163">
    <property type="entry name" value="HMA_dom_sf"/>
</dbReference>
<dbReference type="KEGG" id="many:MANY_05750"/>
<protein>
    <recommendedName>
        <fullName evidence="2">HMA domain-containing protein</fullName>
    </recommendedName>
</protein>
<dbReference type="PROSITE" id="PS01047">
    <property type="entry name" value="HMA_1"/>
    <property type="match status" value="1"/>
</dbReference>
<accession>A0A6N4W3U2</accession>
<dbReference type="SUPFAM" id="SSF55008">
    <property type="entry name" value="HMA, heavy metal-associated domain"/>
    <property type="match status" value="1"/>
</dbReference>
<evidence type="ECO:0000259" key="2">
    <source>
        <dbReference type="PROSITE" id="PS50846"/>
    </source>
</evidence>
<sequence>MVSEQTFKVEGLHCQSCVRVVSAALEALPAVSGVAVDLGEPSIVRVQADSDLSVAQVQAALDEEGEYSVVA</sequence>
<dbReference type="CDD" id="cd00371">
    <property type="entry name" value="HMA"/>
    <property type="match status" value="1"/>
</dbReference>
<dbReference type="Gene3D" id="3.30.70.100">
    <property type="match status" value="1"/>
</dbReference>
<dbReference type="InterPro" id="IPR006121">
    <property type="entry name" value="HMA_dom"/>
</dbReference>
<evidence type="ECO:0000313" key="4">
    <source>
        <dbReference type="Proteomes" id="UP000467249"/>
    </source>
</evidence>
<dbReference type="Proteomes" id="UP000467249">
    <property type="component" value="Chromosome"/>
</dbReference>
<gene>
    <name evidence="3" type="ORF">MANY_05750</name>
</gene>
<dbReference type="AlphaFoldDB" id="A0A6N4W3U2"/>
<organism evidence="3 4">
    <name type="scientific">Mycolicibacterium anyangense</name>
    <dbReference type="NCBI Taxonomy" id="1431246"/>
    <lineage>
        <taxon>Bacteria</taxon>
        <taxon>Bacillati</taxon>
        <taxon>Actinomycetota</taxon>
        <taxon>Actinomycetes</taxon>
        <taxon>Mycobacteriales</taxon>
        <taxon>Mycobacteriaceae</taxon>
        <taxon>Mycolicibacterium</taxon>
    </lineage>
</organism>
<dbReference type="PROSITE" id="PS50846">
    <property type="entry name" value="HMA_2"/>
    <property type="match status" value="1"/>
</dbReference>
<keyword evidence="1" id="KW-0479">Metal-binding</keyword>
<dbReference type="GO" id="GO:0046872">
    <property type="term" value="F:metal ion binding"/>
    <property type="evidence" value="ECO:0007669"/>
    <property type="project" value="UniProtKB-KW"/>
</dbReference>
<evidence type="ECO:0000313" key="3">
    <source>
        <dbReference type="EMBL" id="BBZ75238.1"/>
    </source>
</evidence>
<name>A0A6N4W3U2_9MYCO</name>
<proteinExistence type="predicted"/>
<feature type="domain" description="HMA" evidence="2">
    <location>
        <begin position="3"/>
        <end position="69"/>
    </location>
</feature>